<name>U3AI19_9RHOB</name>
<protein>
    <submittedName>
        <fullName evidence="8">Membrane protein</fullName>
    </submittedName>
</protein>
<evidence type="ECO:0000259" key="7">
    <source>
        <dbReference type="Pfam" id="PF00924"/>
    </source>
</evidence>
<dbReference type="AlphaFoldDB" id="U3AI19"/>
<dbReference type="EMBL" id="BATB01000003">
    <property type="protein sequence ID" value="GAD54448.1"/>
    <property type="molecule type" value="Genomic_DNA"/>
</dbReference>
<feature type="signal peptide" evidence="6">
    <location>
        <begin position="1"/>
        <end position="24"/>
    </location>
</feature>
<feature type="transmembrane region" description="Helical" evidence="5">
    <location>
        <begin position="355"/>
        <end position="376"/>
    </location>
</feature>
<proteinExistence type="predicted"/>
<dbReference type="STRING" id="1337093.MBELCI_0500"/>
<evidence type="ECO:0000256" key="5">
    <source>
        <dbReference type="SAM" id="Phobius"/>
    </source>
</evidence>
<feature type="transmembrane region" description="Helical" evidence="5">
    <location>
        <begin position="330"/>
        <end position="349"/>
    </location>
</feature>
<dbReference type="GO" id="GO:0016020">
    <property type="term" value="C:membrane"/>
    <property type="evidence" value="ECO:0007669"/>
    <property type="project" value="UniProtKB-SubCell"/>
</dbReference>
<evidence type="ECO:0000256" key="1">
    <source>
        <dbReference type="ARBA" id="ARBA00004370"/>
    </source>
</evidence>
<dbReference type="Gene3D" id="2.30.30.60">
    <property type="match status" value="1"/>
</dbReference>
<feature type="chain" id="PRO_5004639500" evidence="6">
    <location>
        <begin position="25"/>
        <end position="550"/>
    </location>
</feature>
<comment type="subcellular location">
    <subcellularLocation>
        <location evidence="1">Membrane</location>
    </subcellularLocation>
</comment>
<sequence length="550" mass="59768">MPLAPRHWIAVALIWIVAACAATAQESTAFFEIESLNEGLGPPPEDLDRATPQSTMEALLDLVREGDRMAAAHLLDLSDIATEEQAAKGPRLAADLVQVLDRKAVINWSDLLERPDALETRGSSDNPVAGQPQRSILIDIVDLETRPVALRLNRVKPVDGSPVWVFSSQTVANIPALHALYGPTWIEEELPPSWREEAAWGLMRWELVGLPLLIGLATLAGLLVGRLQAAVAARVRSRTLTDILRATRTPIIVAVVTGTAALVTDAIFIFSGKIDTVLTPLIVLGFTAAAILFVLNGVDAVLNRIVPFDDDNLFDANMEDRRNLATRIAAGRRILIVLIVIVGGGVVLSEANLTSALGLSLLASAGALTLLIGFAARHILGNILASLQIAMNRSAKIGDTVLYRDYWCNVERINFTYVQLRSWTGARIVAPVSEFVNEPFENWTMREPSIIRQVEIRLAHDAAVAPLRKAFYEFVDKGDIEGLGERDSHMVLTTGHDVFGKTVTFCVACADANSSWTASCAMREALLERMAEMQADGRPMFPKVTPAESA</sequence>
<dbReference type="InterPro" id="IPR010920">
    <property type="entry name" value="LSM_dom_sf"/>
</dbReference>
<reference evidence="8" key="1">
    <citation type="journal article" date="2013" name="Genome Announc.">
        <title>Draft Genome Sequence of Loktanella cinnabarina LL-001T, Isolated from Deep-Sea Floor Sediment.</title>
        <authorList>
            <person name="Nishi S."/>
            <person name="Tsubouchi T."/>
            <person name="Takaki Y."/>
            <person name="Koyanagi R."/>
            <person name="Satoh N."/>
            <person name="Maruyama T."/>
            <person name="Hatada Y."/>
        </authorList>
    </citation>
    <scope>NUCLEOTIDE SEQUENCE [LARGE SCALE GENOMIC DNA]</scope>
    <source>
        <strain evidence="8">LL-001</strain>
    </source>
</reference>
<accession>U3AI19</accession>
<dbReference type="SUPFAM" id="SSF50182">
    <property type="entry name" value="Sm-like ribonucleoproteins"/>
    <property type="match status" value="1"/>
</dbReference>
<keyword evidence="9" id="KW-1185">Reference proteome</keyword>
<dbReference type="PANTHER" id="PTHR30566">
    <property type="entry name" value="YNAI-RELATED MECHANOSENSITIVE ION CHANNEL"/>
    <property type="match status" value="1"/>
</dbReference>
<dbReference type="Proteomes" id="UP000016566">
    <property type="component" value="Unassembled WGS sequence"/>
</dbReference>
<gene>
    <name evidence="8" type="ORF">MBELCI_0500</name>
</gene>
<evidence type="ECO:0000313" key="8">
    <source>
        <dbReference type="EMBL" id="GAD54448.1"/>
    </source>
</evidence>
<dbReference type="PANTHER" id="PTHR30566:SF25">
    <property type="entry name" value="INNER MEMBRANE PROTEIN"/>
    <property type="match status" value="1"/>
</dbReference>
<dbReference type="Pfam" id="PF00924">
    <property type="entry name" value="MS_channel_2nd"/>
    <property type="match status" value="1"/>
</dbReference>
<keyword evidence="6" id="KW-0732">Signal</keyword>
<keyword evidence="4 5" id="KW-0472">Membrane</keyword>
<evidence type="ECO:0000256" key="4">
    <source>
        <dbReference type="ARBA" id="ARBA00023136"/>
    </source>
</evidence>
<dbReference type="InterPro" id="IPR023408">
    <property type="entry name" value="MscS_beta-dom_sf"/>
</dbReference>
<evidence type="ECO:0000256" key="3">
    <source>
        <dbReference type="ARBA" id="ARBA00022989"/>
    </source>
</evidence>
<dbReference type="Gene3D" id="1.10.287.1260">
    <property type="match status" value="1"/>
</dbReference>
<keyword evidence="3 5" id="KW-1133">Transmembrane helix</keyword>
<comment type="caution">
    <text evidence="8">The sequence shown here is derived from an EMBL/GenBank/DDBJ whole genome shotgun (WGS) entry which is preliminary data.</text>
</comment>
<feature type="transmembrane region" description="Helical" evidence="5">
    <location>
        <begin position="207"/>
        <end position="229"/>
    </location>
</feature>
<dbReference type="eggNOG" id="COG0668">
    <property type="taxonomic scope" value="Bacteria"/>
</dbReference>
<dbReference type="InterPro" id="IPR006685">
    <property type="entry name" value="MscS_channel_2nd"/>
</dbReference>
<organism evidence="8 9">
    <name type="scientific">Limimaricola cinnabarinus LL-001</name>
    <dbReference type="NCBI Taxonomy" id="1337093"/>
    <lineage>
        <taxon>Bacteria</taxon>
        <taxon>Pseudomonadati</taxon>
        <taxon>Pseudomonadota</taxon>
        <taxon>Alphaproteobacteria</taxon>
        <taxon>Rhodobacterales</taxon>
        <taxon>Paracoccaceae</taxon>
        <taxon>Limimaricola</taxon>
    </lineage>
</organism>
<evidence type="ECO:0000313" key="9">
    <source>
        <dbReference type="Proteomes" id="UP000016566"/>
    </source>
</evidence>
<feature type="transmembrane region" description="Helical" evidence="5">
    <location>
        <begin position="250"/>
        <end position="271"/>
    </location>
</feature>
<dbReference type="PROSITE" id="PS51257">
    <property type="entry name" value="PROKAR_LIPOPROTEIN"/>
    <property type="match status" value="1"/>
</dbReference>
<evidence type="ECO:0000256" key="2">
    <source>
        <dbReference type="ARBA" id="ARBA00022692"/>
    </source>
</evidence>
<evidence type="ECO:0000256" key="6">
    <source>
        <dbReference type="SAM" id="SignalP"/>
    </source>
</evidence>
<feature type="transmembrane region" description="Helical" evidence="5">
    <location>
        <begin position="277"/>
        <end position="295"/>
    </location>
</feature>
<keyword evidence="2 5" id="KW-0812">Transmembrane</keyword>
<feature type="domain" description="Mechanosensitive ion channel MscS" evidence="7">
    <location>
        <begin position="379"/>
        <end position="444"/>
    </location>
</feature>
<dbReference type="GO" id="GO:0008381">
    <property type="term" value="F:mechanosensitive monoatomic ion channel activity"/>
    <property type="evidence" value="ECO:0007669"/>
    <property type="project" value="UniProtKB-ARBA"/>
</dbReference>